<dbReference type="OrthoDB" id="5327615at2"/>
<organism evidence="12 13">
    <name type="scientific">Thalassospira alkalitolerans</name>
    <dbReference type="NCBI Taxonomy" id="1293890"/>
    <lineage>
        <taxon>Bacteria</taxon>
        <taxon>Pseudomonadati</taxon>
        <taxon>Pseudomonadota</taxon>
        <taxon>Alphaproteobacteria</taxon>
        <taxon>Rhodospirillales</taxon>
        <taxon>Thalassospiraceae</taxon>
        <taxon>Thalassospira</taxon>
    </lineage>
</organism>
<dbReference type="EMBL" id="JFKB01000009">
    <property type="protein sequence ID" value="OSQ47097.1"/>
    <property type="molecule type" value="Genomic_DNA"/>
</dbReference>
<dbReference type="InterPro" id="IPR018338">
    <property type="entry name" value="Carbonic_anhydrase_a-class_CS"/>
</dbReference>
<keyword evidence="13" id="KW-1185">Reference proteome</keyword>
<dbReference type="GO" id="GO:0008270">
    <property type="term" value="F:zinc ion binding"/>
    <property type="evidence" value="ECO:0007669"/>
    <property type="project" value="UniProtKB-UniRule"/>
</dbReference>
<comment type="catalytic activity">
    <reaction evidence="9 10">
        <text>hydrogencarbonate + H(+) = CO2 + H2O</text>
        <dbReference type="Rhea" id="RHEA:10748"/>
        <dbReference type="ChEBI" id="CHEBI:15377"/>
        <dbReference type="ChEBI" id="CHEBI:15378"/>
        <dbReference type="ChEBI" id="CHEBI:16526"/>
        <dbReference type="ChEBI" id="CHEBI:17544"/>
        <dbReference type="EC" id="4.2.1.1"/>
    </reaction>
</comment>
<evidence type="ECO:0000256" key="1">
    <source>
        <dbReference type="ARBA" id="ARBA00001947"/>
    </source>
</evidence>
<dbReference type="SUPFAM" id="SSF51069">
    <property type="entry name" value="Carbonic anhydrase"/>
    <property type="match status" value="1"/>
</dbReference>
<evidence type="ECO:0000256" key="6">
    <source>
        <dbReference type="ARBA" id="ARBA00022723"/>
    </source>
</evidence>
<comment type="caution">
    <text evidence="12">The sequence shown here is derived from an EMBL/GenBank/DDBJ whole genome shotgun (WGS) entry which is preliminary data.</text>
</comment>
<name>A0A1Y2L9A0_9PROT</name>
<keyword evidence="6 10" id="KW-0479">Metal-binding</keyword>
<comment type="function">
    <text evidence="2 10">Reversible hydration of carbon dioxide.</text>
</comment>
<dbReference type="InterPro" id="IPR001148">
    <property type="entry name" value="CA_dom"/>
</dbReference>
<dbReference type="SMART" id="SM01057">
    <property type="entry name" value="Carb_anhydrase"/>
    <property type="match status" value="1"/>
</dbReference>
<sequence>MKKTVIPASLFAFSILLTSSYAVTAEQSHSKWGYDGAGAPSHWSTLDPANQICGTGKNQSPINLTNRIEADLSPIEFHYDVTAKDIVNNGHTVQINLNSGAYINLDNHRFDLIQMHFHAPSENHIDGKSFALEAHLVHADKDKNLAVVAIMYDIGTENTALASFWTNMPHMAGDSKATPNNTNIASVLSEDRDYYRFNGSLTTPPCSEGVTWLVQKQPQTISDAQLKAFTGTQHGPNNRPVQSVFARPILQ</sequence>
<dbReference type="PROSITE" id="PS51144">
    <property type="entry name" value="ALPHA_CA_2"/>
    <property type="match status" value="1"/>
</dbReference>
<dbReference type="PANTHER" id="PTHR18952">
    <property type="entry name" value="CARBONIC ANHYDRASE"/>
    <property type="match status" value="1"/>
</dbReference>
<dbReference type="PANTHER" id="PTHR18952:SF265">
    <property type="entry name" value="CARBONIC ANHYDRASE"/>
    <property type="match status" value="1"/>
</dbReference>
<dbReference type="Gene3D" id="3.10.200.10">
    <property type="entry name" value="Alpha carbonic anhydrase"/>
    <property type="match status" value="1"/>
</dbReference>
<evidence type="ECO:0000256" key="7">
    <source>
        <dbReference type="ARBA" id="ARBA00022833"/>
    </source>
</evidence>
<evidence type="ECO:0000256" key="2">
    <source>
        <dbReference type="ARBA" id="ARBA00002904"/>
    </source>
</evidence>
<dbReference type="Pfam" id="PF00194">
    <property type="entry name" value="Carb_anhydrase"/>
    <property type="match status" value="1"/>
</dbReference>
<evidence type="ECO:0000259" key="11">
    <source>
        <dbReference type="PROSITE" id="PS51144"/>
    </source>
</evidence>
<dbReference type="CDD" id="cd03124">
    <property type="entry name" value="alpha_CA_prokaryotic_like"/>
    <property type="match status" value="1"/>
</dbReference>
<dbReference type="InterPro" id="IPR036398">
    <property type="entry name" value="CA_dom_sf"/>
</dbReference>
<evidence type="ECO:0000256" key="4">
    <source>
        <dbReference type="ARBA" id="ARBA00012925"/>
    </source>
</evidence>
<dbReference type="PROSITE" id="PS00162">
    <property type="entry name" value="ALPHA_CA_1"/>
    <property type="match status" value="1"/>
</dbReference>
<dbReference type="EC" id="4.2.1.1" evidence="4 10"/>
<protein>
    <recommendedName>
        <fullName evidence="5 10">Carbonic anhydrase</fullName>
        <ecNumber evidence="4 10">4.2.1.1</ecNumber>
    </recommendedName>
</protein>
<evidence type="ECO:0000256" key="8">
    <source>
        <dbReference type="ARBA" id="ARBA00023239"/>
    </source>
</evidence>
<reference evidence="12 13" key="1">
    <citation type="submission" date="2014-03" db="EMBL/GenBank/DDBJ databases">
        <title>The draft genome sequence of Thalassospira alkalitolerans JCM 18968.</title>
        <authorList>
            <person name="Lai Q."/>
            <person name="Shao Z."/>
        </authorList>
    </citation>
    <scope>NUCLEOTIDE SEQUENCE [LARGE SCALE GENOMIC DNA]</scope>
    <source>
        <strain evidence="12 13">JCM 18968</strain>
    </source>
</reference>
<dbReference type="STRING" id="1293890.TALK_13845"/>
<keyword evidence="8 10" id="KW-0456">Lyase</keyword>
<evidence type="ECO:0000256" key="10">
    <source>
        <dbReference type="RuleBase" id="RU367011"/>
    </source>
</evidence>
<evidence type="ECO:0000256" key="3">
    <source>
        <dbReference type="ARBA" id="ARBA00010718"/>
    </source>
</evidence>
<comment type="cofactor">
    <cofactor evidence="1 10">
        <name>Zn(2+)</name>
        <dbReference type="ChEBI" id="CHEBI:29105"/>
    </cofactor>
</comment>
<feature type="domain" description="Alpha-carbonic anhydrase" evidence="11">
    <location>
        <begin position="30"/>
        <end position="251"/>
    </location>
</feature>
<dbReference type="InterPro" id="IPR041891">
    <property type="entry name" value="Alpha_CA_prokaryot-like"/>
</dbReference>
<dbReference type="GO" id="GO:0004089">
    <property type="term" value="F:carbonate dehydratase activity"/>
    <property type="evidence" value="ECO:0007669"/>
    <property type="project" value="UniProtKB-UniRule"/>
</dbReference>
<feature type="signal peptide" evidence="10">
    <location>
        <begin position="1"/>
        <end position="24"/>
    </location>
</feature>
<dbReference type="AlphaFoldDB" id="A0A1Y2L9A0"/>
<dbReference type="InterPro" id="IPR023561">
    <property type="entry name" value="Carbonic_anhydrase_a-class"/>
</dbReference>
<evidence type="ECO:0000313" key="12">
    <source>
        <dbReference type="EMBL" id="OSQ47097.1"/>
    </source>
</evidence>
<keyword evidence="10" id="KW-0732">Signal</keyword>
<proteinExistence type="inferred from homology"/>
<dbReference type="Proteomes" id="UP000193396">
    <property type="component" value="Unassembled WGS sequence"/>
</dbReference>
<evidence type="ECO:0000313" key="13">
    <source>
        <dbReference type="Proteomes" id="UP000193396"/>
    </source>
</evidence>
<dbReference type="RefSeq" id="WP_085619726.1">
    <property type="nucleotide sequence ID" value="NZ_CAXBPE010000002.1"/>
</dbReference>
<keyword evidence="7 10" id="KW-0862">Zinc</keyword>
<gene>
    <name evidence="12" type="ORF">TALK_13845</name>
</gene>
<feature type="chain" id="PRO_5025086335" description="Carbonic anhydrase" evidence="10">
    <location>
        <begin position="25"/>
        <end position="251"/>
    </location>
</feature>
<evidence type="ECO:0000256" key="5">
    <source>
        <dbReference type="ARBA" id="ARBA00014628"/>
    </source>
</evidence>
<accession>A0A1Y2L9A0</accession>
<comment type="similarity">
    <text evidence="3 10">Belongs to the alpha-carbonic anhydrase family.</text>
</comment>
<evidence type="ECO:0000256" key="9">
    <source>
        <dbReference type="ARBA" id="ARBA00048348"/>
    </source>
</evidence>